<dbReference type="RefSeq" id="WP_099591360.1">
    <property type="nucleotide sequence ID" value="NZ_MDGM01000003.1"/>
</dbReference>
<gene>
    <name evidence="2" type="ORF">BFP76_11580</name>
</gene>
<evidence type="ECO:0000313" key="2">
    <source>
        <dbReference type="EMBL" id="PIB26536.1"/>
    </source>
</evidence>
<dbReference type="InterPro" id="IPR036390">
    <property type="entry name" value="WH_DNA-bd_sf"/>
</dbReference>
<name>A0A2G5KAI7_9RHOB</name>
<accession>A0A2G5KAI7</accession>
<evidence type="ECO:0000313" key="3">
    <source>
        <dbReference type="Proteomes" id="UP000231516"/>
    </source>
</evidence>
<protein>
    <submittedName>
        <fullName evidence="2">MarR family transcriptional regulator</fullName>
    </submittedName>
</protein>
<proteinExistence type="predicted"/>
<dbReference type="SMART" id="SM00347">
    <property type="entry name" value="HTH_MARR"/>
    <property type="match status" value="1"/>
</dbReference>
<dbReference type="GO" id="GO:0003700">
    <property type="term" value="F:DNA-binding transcription factor activity"/>
    <property type="evidence" value="ECO:0007669"/>
    <property type="project" value="InterPro"/>
</dbReference>
<evidence type="ECO:0000259" key="1">
    <source>
        <dbReference type="PROSITE" id="PS50995"/>
    </source>
</evidence>
<dbReference type="PANTHER" id="PTHR33164">
    <property type="entry name" value="TRANSCRIPTIONAL REGULATOR, MARR FAMILY"/>
    <property type="match status" value="1"/>
</dbReference>
<dbReference type="OrthoDB" id="6400670at2"/>
<keyword evidence="3" id="KW-1185">Reference proteome</keyword>
<dbReference type="EMBL" id="MDGM01000003">
    <property type="protein sequence ID" value="PIB26536.1"/>
    <property type="molecule type" value="Genomic_DNA"/>
</dbReference>
<comment type="caution">
    <text evidence="2">The sequence shown here is derived from an EMBL/GenBank/DDBJ whole genome shotgun (WGS) entry which is preliminary data.</text>
</comment>
<dbReference type="InterPro" id="IPR036388">
    <property type="entry name" value="WH-like_DNA-bd_sf"/>
</dbReference>
<organism evidence="2 3">
    <name type="scientific">Paramylibacter kogurei</name>
    <dbReference type="NCBI Taxonomy" id="1889778"/>
    <lineage>
        <taxon>Bacteria</taxon>
        <taxon>Pseudomonadati</taxon>
        <taxon>Pseudomonadota</taxon>
        <taxon>Alphaproteobacteria</taxon>
        <taxon>Rhodobacterales</taxon>
        <taxon>Paracoccaceae</taxon>
        <taxon>Paramylibacter</taxon>
    </lineage>
</organism>
<feature type="domain" description="HTH marR-type" evidence="1">
    <location>
        <begin position="11"/>
        <end position="143"/>
    </location>
</feature>
<reference evidence="2 3" key="1">
    <citation type="submission" date="2016-08" db="EMBL/GenBank/DDBJ databases">
        <title>Draft genome of Amylibacter sp. strain 4G11.</title>
        <authorList>
            <person name="Wong S.-K."/>
            <person name="Hamasaki K."/>
            <person name="Yoshizawa S."/>
        </authorList>
    </citation>
    <scope>NUCLEOTIDE SEQUENCE [LARGE SCALE GENOMIC DNA]</scope>
    <source>
        <strain evidence="2 3">4G11</strain>
    </source>
</reference>
<sequence>MSDPSEADPIAIALFSEILMAEQMMRARLSKALPKGMELSHFTVLNFLANQSSEKSPAQLARVLHLTKGAMTNTLTKLENYGHIHVRPDWDDARRKRVAISDAGLLARLDAIRAVRPVFDKVMNEVGHEKVRAALPFLRDLRSALD</sequence>
<dbReference type="AlphaFoldDB" id="A0A2G5KAI7"/>
<dbReference type="PROSITE" id="PS50995">
    <property type="entry name" value="HTH_MARR_2"/>
    <property type="match status" value="1"/>
</dbReference>
<dbReference type="PANTHER" id="PTHR33164:SF43">
    <property type="entry name" value="HTH-TYPE TRANSCRIPTIONAL REPRESSOR YETL"/>
    <property type="match status" value="1"/>
</dbReference>
<dbReference type="SUPFAM" id="SSF46785">
    <property type="entry name" value="Winged helix' DNA-binding domain"/>
    <property type="match status" value="1"/>
</dbReference>
<dbReference type="Gene3D" id="1.10.10.10">
    <property type="entry name" value="Winged helix-like DNA-binding domain superfamily/Winged helix DNA-binding domain"/>
    <property type="match status" value="1"/>
</dbReference>
<dbReference type="InterPro" id="IPR000835">
    <property type="entry name" value="HTH_MarR-typ"/>
</dbReference>
<dbReference type="GO" id="GO:0006950">
    <property type="term" value="P:response to stress"/>
    <property type="evidence" value="ECO:0007669"/>
    <property type="project" value="TreeGrafter"/>
</dbReference>
<dbReference type="InterPro" id="IPR039422">
    <property type="entry name" value="MarR/SlyA-like"/>
</dbReference>
<dbReference type="Pfam" id="PF12802">
    <property type="entry name" value="MarR_2"/>
    <property type="match status" value="1"/>
</dbReference>
<dbReference type="Proteomes" id="UP000231516">
    <property type="component" value="Unassembled WGS sequence"/>
</dbReference>